<dbReference type="AlphaFoldDB" id="A0A1B8RQ82"/>
<dbReference type="PANTHER" id="PTHR30146">
    <property type="entry name" value="LACI-RELATED TRANSCRIPTIONAL REPRESSOR"/>
    <property type="match status" value="1"/>
</dbReference>
<dbReference type="GO" id="GO:0003700">
    <property type="term" value="F:DNA-binding transcription factor activity"/>
    <property type="evidence" value="ECO:0007669"/>
    <property type="project" value="TreeGrafter"/>
</dbReference>
<dbReference type="GO" id="GO:0000976">
    <property type="term" value="F:transcription cis-regulatory region binding"/>
    <property type="evidence" value="ECO:0007669"/>
    <property type="project" value="TreeGrafter"/>
</dbReference>
<dbReference type="PANTHER" id="PTHR30146:SF150">
    <property type="entry name" value="ARABINOSE METABOLISM TRANSCRIPTIONAL REPRESSOR"/>
    <property type="match status" value="1"/>
</dbReference>
<dbReference type="SUPFAM" id="SSF53822">
    <property type="entry name" value="Periplasmic binding protein-like I"/>
    <property type="match status" value="1"/>
</dbReference>
<accession>A0A1B8RQ82</accession>
<dbReference type="InterPro" id="IPR046335">
    <property type="entry name" value="LacI/GalR-like_sensor"/>
</dbReference>
<keyword evidence="6" id="KW-1185">Reference proteome</keyword>
<feature type="domain" description="Transcriptional regulator LacI/GalR-like sensor" evidence="4">
    <location>
        <begin position="2"/>
        <end position="82"/>
    </location>
</feature>
<evidence type="ECO:0000256" key="1">
    <source>
        <dbReference type="ARBA" id="ARBA00023015"/>
    </source>
</evidence>
<evidence type="ECO:0000313" key="6">
    <source>
        <dbReference type="Proteomes" id="UP000092714"/>
    </source>
</evidence>
<protein>
    <recommendedName>
        <fullName evidence="4">Transcriptional regulator LacI/GalR-like sensor domain-containing protein</fullName>
    </recommendedName>
</protein>
<comment type="caution">
    <text evidence="5">The sequence shown here is derived from an EMBL/GenBank/DDBJ whole genome shotgun (WGS) entry which is preliminary data.</text>
</comment>
<proteinExistence type="predicted"/>
<dbReference type="eggNOG" id="COG1609">
    <property type="taxonomic scope" value="Bacteria"/>
</dbReference>
<dbReference type="Proteomes" id="UP000092714">
    <property type="component" value="Unassembled WGS sequence"/>
</dbReference>
<dbReference type="GeneID" id="72366214"/>
<name>A0A1B8RQ82_9CLOT</name>
<keyword evidence="1" id="KW-0805">Transcription regulation</keyword>
<dbReference type="RefSeq" id="WP_027098727.1">
    <property type="nucleotide sequence ID" value="NZ_CAXSZC010000005.1"/>
</dbReference>
<evidence type="ECO:0000259" key="4">
    <source>
        <dbReference type="Pfam" id="PF13377"/>
    </source>
</evidence>
<keyword evidence="3" id="KW-0804">Transcription</keyword>
<dbReference type="Gene3D" id="3.40.50.2300">
    <property type="match status" value="2"/>
</dbReference>
<evidence type="ECO:0000256" key="2">
    <source>
        <dbReference type="ARBA" id="ARBA00023125"/>
    </source>
</evidence>
<evidence type="ECO:0000256" key="3">
    <source>
        <dbReference type="ARBA" id="ARBA00023163"/>
    </source>
</evidence>
<gene>
    <name evidence="5" type="ORF">CP373A1_07410</name>
</gene>
<organism evidence="5 6">
    <name type="scientific">Clostridium paraputrificum</name>
    <dbReference type="NCBI Taxonomy" id="29363"/>
    <lineage>
        <taxon>Bacteria</taxon>
        <taxon>Bacillati</taxon>
        <taxon>Bacillota</taxon>
        <taxon>Clostridia</taxon>
        <taxon>Eubacteriales</taxon>
        <taxon>Clostridiaceae</taxon>
        <taxon>Clostridium</taxon>
    </lineage>
</organism>
<dbReference type="EMBL" id="MAPZ01000017">
    <property type="protein sequence ID" value="OBY10980.1"/>
    <property type="molecule type" value="Genomic_DNA"/>
</dbReference>
<dbReference type="InterPro" id="IPR028082">
    <property type="entry name" value="Peripla_BP_I"/>
</dbReference>
<dbReference type="Pfam" id="PF13377">
    <property type="entry name" value="Peripla_BP_3"/>
    <property type="match status" value="1"/>
</dbReference>
<evidence type="ECO:0000313" key="5">
    <source>
        <dbReference type="EMBL" id="OBY10980.1"/>
    </source>
</evidence>
<keyword evidence="2" id="KW-0238">DNA-binding</keyword>
<sequence>MVARGAIRAIYDNGLSVPGDIAVVSCDQFPDSDYLLPRLTTIDQMDEYLGKIAITKLISAINGISENISINHTPELVVRESCGFSNK</sequence>
<reference evidence="5 6" key="1">
    <citation type="submission" date="2016-06" db="EMBL/GenBank/DDBJ databases">
        <authorList>
            <person name="Kjaerup R.B."/>
            <person name="Dalgaard T.S."/>
            <person name="Juul-Madsen H.R."/>
        </authorList>
    </citation>
    <scope>NUCLEOTIDE SEQUENCE [LARGE SCALE GENOMIC DNA]</scope>
    <source>
        <strain evidence="5 6">373-A1</strain>
    </source>
</reference>